<accession>A0A4R3NS95</accession>
<dbReference type="RefSeq" id="WP_132494449.1">
    <property type="nucleotide sequence ID" value="NZ_SMAS01000001.1"/>
</dbReference>
<evidence type="ECO:0000313" key="3">
    <source>
        <dbReference type="EMBL" id="TCT38231.1"/>
    </source>
</evidence>
<feature type="transmembrane region" description="Helical" evidence="1">
    <location>
        <begin position="255"/>
        <end position="275"/>
    </location>
</feature>
<feature type="domain" description="DUF7057" evidence="2">
    <location>
        <begin position="441"/>
        <end position="561"/>
    </location>
</feature>
<dbReference type="Proteomes" id="UP000295055">
    <property type="component" value="Unassembled WGS sequence"/>
</dbReference>
<feature type="transmembrane region" description="Helical" evidence="1">
    <location>
        <begin position="358"/>
        <end position="377"/>
    </location>
</feature>
<feature type="transmembrane region" description="Helical" evidence="1">
    <location>
        <begin position="107"/>
        <end position="125"/>
    </location>
</feature>
<feature type="transmembrane region" description="Helical" evidence="1">
    <location>
        <begin position="145"/>
        <end position="165"/>
    </location>
</feature>
<feature type="transmembrane region" description="Helical" evidence="1">
    <location>
        <begin position="226"/>
        <end position="249"/>
    </location>
</feature>
<evidence type="ECO:0000313" key="4">
    <source>
        <dbReference type="Proteomes" id="UP000295055"/>
    </source>
</evidence>
<reference evidence="3 4" key="1">
    <citation type="submission" date="2019-03" db="EMBL/GenBank/DDBJ databases">
        <title>Genomic analyses of the natural microbiome of Caenorhabditis elegans.</title>
        <authorList>
            <person name="Samuel B."/>
        </authorList>
    </citation>
    <scope>NUCLEOTIDE SEQUENCE [LARGE SCALE GENOMIC DNA]</scope>
    <source>
        <strain evidence="3 4">JUb102</strain>
    </source>
</reference>
<gene>
    <name evidence="3" type="ORF">EC835_101227</name>
</gene>
<sequence>MEPQTQKETNFMGSLNKLAYFIVILLSVIQGIVITATLDYSIEIPLSPTWAYLPMMLAIFVPSVISFLITNAKQAVFYFNIILTIVLVFWINTWQSLDIGTSDNNDAFLSITTLTVLIFFILPWMQNRQATGTWKADYSCLVGHYFRNTLFGLFACAIGGLLALIVKQASFLFGIVNLSTLSQFLGHYIVLWVAFLVGFNTSLLFLRSKLVMQLNNIAKYFSQFFLPLLSLIAVIFLAGLVVSILTGVHYTASELGSGTMLCFVILNIIFINALYGDGTTQFQFKSIINGFVLISIVLLNAFSALSLYGIFVRVSQYSWSVSRLYAFTIALFLALIILAYSITIIVKRRHWPFSLGGINKVAILGLIATILVINSPIGDFQRIAVNSIMAAVEKGKIKINYDLSYDLEKLGVRGKEALAKLEQDPETKAQLKVGAYSDVPKPLKDVLIIAKGSQPLPQSWFDMEDGIRDTWNCTNYYSNYECLGFMTDANNDGTDDVVMCYSIPESLDYECTIWQSADNTWKLVDTQREVFDDMQSKKTAWDKLLNNQFMLKPKTWLQIVPE</sequence>
<feature type="transmembrane region" description="Helical" evidence="1">
    <location>
        <begin position="324"/>
        <end position="346"/>
    </location>
</feature>
<protein>
    <submittedName>
        <fullName evidence="3">Uncharacterized protein DUF4153</fullName>
    </submittedName>
</protein>
<evidence type="ECO:0000256" key="1">
    <source>
        <dbReference type="SAM" id="Phobius"/>
    </source>
</evidence>
<feature type="transmembrane region" description="Helical" evidence="1">
    <location>
        <begin position="50"/>
        <end position="69"/>
    </location>
</feature>
<feature type="transmembrane region" description="Helical" evidence="1">
    <location>
        <begin position="18"/>
        <end position="38"/>
    </location>
</feature>
<organism evidence="3 4">
    <name type="scientific">Providencia alcalifaciens</name>
    <dbReference type="NCBI Taxonomy" id="126385"/>
    <lineage>
        <taxon>Bacteria</taxon>
        <taxon>Pseudomonadati</taxon>
        <taxon>Pseudomonadota</taxon>
        <taxon>Gammaproteobacteria</taxon>
        <taxon>Enterobacterales</taxon>
        <taxon>Morganellaceae</taxon>
        <taxon>Providencia</taxon>
    </lineage>
</organism>
<name>A0A4R3NS95_9GAMM</name>
<evidence type="ECO:0000259" key="2">
    <source>
        <dbReference type="Pfam" id="PF23167"/>
    </source>
</evidence>
<keyword evidence="1" id="KW-0812">Transmembrane</keyword>
<comment type="caution">
    <text evidence="3">The sequence shown here is derived from an EMBL/GenBank/DDBJ whole genome shotgun (WGS) entry which is preliminary data.</text>
</comment>
<dbReference type="InterPro" id="IPR055485">
    <property type="entry name" value="DUF7057"/>
</dbReference>
<dbReference type="OrthoDB" id="7022049at2"/>
<dbReference type="Pfam" id="PF23167">
    <property type="entry name" value="DUF7057"/>
    <property type="match status" value="1"/>
</dbReference>
<proteinExistence type="predicted"/>
<dbReference type="AlphaFoldDB" id="A0A4R3NS95"/>
<keyword evidence="1" id="KW-0472">Membrane</keyword>
<dbReference type="EMBL" id="SMAS01000001">
    <property type="protein sequence ID" value="TCT38231.1"/>
    <property type="molecule type" value="Genomic_DNA"/>
</dbReference>
<feature type="transmembrane region" description="Helical" evidence="1">
    <location>
        <begin position="185"/>
        <end position="206"/>
    </location>
</feature>
<keyword evidence="1" id="KW-1133">Transmembrane helix</keyword>
<feature type="transmembrane region" description="Helical" evidence="1">
    <location>
        <begin position="287"/>
        <end position="312"/>
    </location>
</feature>
<feature type="transmembrane region" description="Helical" evidence="1">
    <location>
        <begin position="76"/>
        <end position="95"/>
    </location>
</feature>